<sequence length="209" mass="24178">MEDQKARATLPQHAHVVEGAEFLHLRRAHRLRVLDTCCIDKSSSAELSEAINSMFYWYRDADVCHVYLFDVDDDDPQMPSSTFRSSRWHTRGWTLQELIAPRYVIFLSKSWHTIGTKVSLANVLTEITGIDLDVLLQRAPDCLHARTSIARRMSWASKRETTRIEDRAYSLLGLFGISMLIIYGEGSDAFQRLQKEILKREKDQSIFAW</sequence>
<dbReference type="InterPro" id="IPR058525">
    <property type="entry name" value="DUF8212"/>
</dbReference>
<evidence type="ECO:0000259" key="2">
    <source>
        <dbReference type="Pfam" id="PF26640"/>
    </source>
</evidence>
<name>R7SQZ5_DICSQ</name>
<feature type="domain" description="DUF8212" evidence="2">
    <location>
        <begin position="189"/>
        <end position="209"/>
    </location>
</feature>
<dbReference type="PANTHER" id="PTHR10622">
    <property type="entry name" value="HET DOMAIN-CONTAINING PROTEIN"/>
    <property type="match status" value="1"/>
</dbReference>
<proteinExistence type="predicted"/>
<dbReference type="Pfam" id="PF26640">
    <property type="entry name" value="DUF8212"/>
    <property type="match status" value="1"/>
</dbReference>
<dbReference type="GeneID" id="18843649"/>
<protein>
    <recommendedName>
        <fullName evidence="2">DUF8212 domain-containing protein</fullName>
    </recommendedName>
</protein>
<evidence type="ECO:0000313" key="4">
    <source>
        <dbReference type="Proteomes" id="UP000053319"/>
    </source>
</evidence>
<keyword evidence="1" id="KW-1133">Transmembrane helix</keyword>
<keyword evidence="1" id="KW-0812">Transmembrane</keyword>
<dbReference type="OMA" id="SRICIAY"/>
<dbReference type="PANTHER" id="PTHR10622:SF10">
    <property type="entry name" value="HET DOMAIN-CONTAINING PROTEIN"/>
    <property type="match status" value="1"/>
</dbReference>
<dbReference type="KEGG" id="dsq:DICSQDRAFT_69605"/>
<dbReference type="EMBL" id="JH719452">
    <property type="protein sequence ID" value="EJF57397.1"/>
    <property type="molecule type" value="Genomic_DNA"/>
</dbReference>
<organism evidence="3 4">
    <name type="scientific">Dichomitus squalens (strain LYAD-421)</name>
    <name type="common">Western red white-rot fungus</name>
    <dbReference type="NCBI Taxonomy" id="732165"/>
    <lineage>
        <taxon>Eukaryota</taxon>
        <taxon>Fungi</taxon>
        <taxon>Dikarya</taxon>
        <taxon>Basidiomycota</taxon>
        <taxon>Agaricomycotina</taxon>
        <taxon>Agaricomycetes</taxon>
        <taxon>Polyporales</taxon>
        <taxon>Polyporaceae</taxon>
        <taxon>Dichomitus</taxon>
    </lineage>
</organism>
<feature type="non-terminal residue" evidence="3">
    <location>
        <position position="209"/>
    </location>
</feature>
<reference evidence="3 4" key="1">
    <citation type="journal article" date="2012" name="Science">
        <title>The Paleozoic origin of enzymatic lignin decomposition reconstructed from 31 fungal genomes.</title>
        <authorList>
            <person name="Floudas D."/>
            <person name="Binder M."/>
            <person name="Riley R."/>
            <person name="Barry K."/>
            <person name="Blanchette R.A."/>
            <person name="Henrissat B."/>
            <person name="Martinez A.T."/>
            <person name="Otillar R."/>
            <person name="Spatafora J.W."/>
            <person name="Yadav J.S."/>
            <person name="Aerts A."/>
            <person name="Benoit I."/>
            <person name="Boyd A."/>
            <person name="Carlson A."/>
            <person name="Copeland A."/>
            <person name="Coutinho P.M."/>
            <person name="de Vries R.P."/>
            <person name="Ferreira P."/>
            <person name="Findley K."/>
            <person name="Foster B."/>
            <person name="Gaskell J."/>
            <person name="Glotzer D."/>
            <person name="Gorecki P."/>
            <person name="Heitman J."/>
            <person name="Hesse C."/>
            <person name="Hori C."/>
            <person name="Igarashi K."/>
            <person name="Jurgens J.A."/>
            <person name="Kallen N."/>
            <person name="Kersten P."/>
            <person name="Kohler A."/>
            <person name="Kuees U."/>
            <person name="Kumar T.K.A."/>
            <person name="Kuo A."/>
            <person name="LaButti K."/>
            <person name="Larrondo L.F."/>
            <person name="Lindquist E."/>
            <person name="Ling A."/>
            <person name="Lombard V."/>
            <person name="Lucas S."/>
            <person name="Lundell T."/>
            <person name="Martin R."/>
            <person name="McLaughlin D.J."/>
            <person name="Morgenstern I."/>
            <person name="Morin E."/>
            <person name="Murat C."/>
            <person name="Nagy L.G."/>
            <person name="Nolan M."/>
            <person name="Ohm R.A."/>
            <person name="Patyshakuliyeva A."/>
            <person name="Rokas A."/>
            <person name="Ruiz-Duenas F.J."/>
            <person name="Sabat G."/>
            <person name="Salamov A."/>
            <person name="Samejima M."/>
            <person name="Schmutz J."/>
            <person name="Slot J.C."/>
            <person name="St John F."/>
            <person name="Stenlid J."/>
            <person name="Sun H."/>
            <person name="Sun S."/>
            <person name="Syed K."/>
            <person name="Tsang A."/>
            <person name="Wiebenga A."/>
            <person name="Young D."/>
            <person name="Pisabarro A."/>
            <person name="Eastwood D.C."/>
            <person name="Martin F."/>
            <person name="Cullen D."/>
            <person name="Grigoriev I.V."/>
            <person name="Hibbett D.S."/>
        </authorList>
    </citation>
    <scope>NUCLEOTIDE SEQUENCE [LARGE SCALE GENOMIC DNA]</scope>
    <source>
        <strain evidence="3 4">LYAD-421 SS1</strain>
    </source>
</reference>
<accession>R7SQZ5</accession>
<keyword evidence="1" id="KW-0472">Membrane</keyword>
<feature type="transmembrane region" description="Helical" evidence="1">
    <location>
        <begin position="168"/>
        <end position="184"/>
    </location>
</feature>
<dbReference type="AlphaFoldDB" id="R7SQZ5"/>
<dbReference type="Proteomes" id="UP000053319">
    <property type="component" value="Unassembled WGS sequence"/>
</dbReference>
<evidence type="ECO:0000313" key="3">
    <source>
        <dbReference type="EMBL" id="EJF57397.1"/>
    </source>
</evidence>
<dbReference type="HOGENOM" id="CLU_000288_138_0_1"/>
<gene>
    <name evidence="3" type="ORF">DICSQDRAFT_69605</name>
</gene>
<dbReference type="RefSeq" id="XP_007369901.1">
    <property type="nucleotide sequence ID" value="XM_007369839.1"/>
</dbReference>
<evidence type="ECO:0000256" key="1">
    <source>
        <dbReference type="SAM" id="Phobius"/>
    </source>
</evidence>